<protein>
    <submittedName>
        <fullName evidence="2">Uncharacterized protein</fullName>
    </submittedName>
</protein>
<dbReference type="AlphaFoldDB" id="A0A8X6JFE0"/>
<evidence type="ECO:0000256" key="1">
    <source>
        <dbReference type="SAM" id="MobiDB-lite"/>
    </source>
</evidence>
<accession>A0A8X6JFE0</accession>
<feature type="region of interest" description="Disordered" evidence="1">
    <location>
        <begin position="127"/>
        <end position="152"/>
    </location>
</feature>
<evidence type="ECO:0000313" key="3">
    <source>
        <dbReference type="Proteomes" id="UP000886998"/>
    </source>
</evidence>
<dbReference type="EMBL" id="BMAV01028226">
    <property type="protein sequence ID" value="GFS66101.1"/>
    <property type="molecule type" value="Genomic_DNA"/>
</dbReference>
<proteinExistence type="predicted"/>
<gene>
    <name evidence="2" type="ORF">TNIN_441101</name>
</gene>
<evidence type="ECO:0000313" key="2">
    <source>
        <dbReference type="EMBL" id="GFS66101.1"/>
    </source>
</evidence>
<sequence length="152" mass="17061">MKFARVRQNLVAQSIIGGIVVKNRQVADGRLLSRHAHAAHDRADLRLPTLAKPSCGPHLRWWIQSACSSSVGPRIQASHAFKFRCPRTPDTPCVVHPTDKRTSFSEMLMQGFESFSVRQSVSKEIVPRTITGPPGHSHPKRRKCNGYRPFLD</sequence>
<comment type="caution">
    <text evidence="2">The sequence shown here is derived from an EMBL/GenBank/DDBJ whole genome shotgun (WGS) entry which is preliminary data.</text>
</comment>
<organism evidence="2 3">
    <name type="scientific">Trichonephila inaurata madagascariensis</name>
    <dbReference type="NCBI Taxonomy" id="2747483"/>
    <lineage>
        <taxon>Eukaryota</taxon>
        <taxon>Metazoa</taxon>
        <taxon>Ecdysozoa</taxon>
        <taxon>Arthropoda</taxon>
        <taxon>Chelicerata</taxon>
        <taxon>Arachnida</taxon>
        <taxon>Araneae</taxon>
        <taxon>Araneomorphae</taxon>
        <taxon>Entelegynae</taxon>
        <taxon>Araneoidea</taxon>
        <taxon>Nephilidae</taxon>
        <taxon>Trichonephila</taxon>
        <taxon>Trichonephila inaurata</taxon>
    </lineage>
</organism>
<name>A0A8X6JFE0_9ARAC</name>
<keyword evidence="3" id="KW-1185">Reference proteome</keyword>
<reference evidence="2" key="1">
    <citation type="submission" date="2020-08" db="EMBL/GenBank/DDBJ databases">
        <title>Multicomponent nature underlies the extraordinary mechanical properties of spider dragline silk.</title>
        <authorList>
            <person name="Kono N."/>
            <person name="Nakamura H."/>
            <person name="Mori M."/>
            <person name="Yoshida Y."/>
            <person name="Ohtoshi R."/>
            <person name="Malay A.D."/>
            <person name="Moran D.A.P."/>
            <person name="Tomita M."/>
            <person name="Numata K."/>
            <person name="Arakawa K."/>
        </authorList>
    </citation>
    <scope>NUCLEOTIDE SEQUENCE</scope>
</reference>
<dbReference type="Proteomes" id="UP000886998">
    <property type="component" value="Unassembled WGS sequence"/>
</dbReference>